<reference evidence="1" key="1">
    <citation type="journal article" date="2015" name="Genome Announc.">
        <title>Draft Genome Sequence of Tolypothrix boutellei Strain VB521301.</title>
        <authorList>
            <person name="Chandrababunaidu M.M."/>
            <person name="Singh D."/>
            <person name="Sen D."/>
            <person name="Bhan S."/>
            <person name="Das S."/>
            <person name="Gupta A."/>
            <person name="Adhikary S.P."/>
            <person name="Tripathy S."/>
        </authorList>
    </citation>
    <scope>NUCLEOTIDE SEQUENCE</scope>
    <source>
        <strain evidence="1">VB521301</strain>
    </source>
</reference>
<organism evidence="1">
    <name type="scientific">Tolypothrix bouteillei VB521301</name>
    <dbReference type="NCBI Taxonomy" id="1479485"/>
    <lineage>
        <taxon>Bacteria</taxon>
        <taxon>Bacillati</taxon>
        <taxon>Cyanobacteriota</taxon>
        <taxon>Cyanophyceae</taxon>
        <taxon>Nostocales</taxon>
        <taxon>Tolypothrichaceae</taxon>
        <taxon>Tolypothrix</taxon>
    </lineage>
</organism>
<protein>
    <submittedName>
        <fullName evidence="1">Uncharacterized protein</fullName>
    </submittedName>
</protein>
<comment type="caution">
    <text evidence="1">The sequence shown here is derived from an EMBL/GenBank/DDBJ whole genome shotgun (WGS) entry which is preliminary data.</text>
</comment>
<sequence>MDISSPENPLAEDLTKPYQTIPNLIDLIVTLTKDFLPTVLARSLPLLSTPNFQSPIHASPDGGCSRGIAIFTPYTPQKILYAKSFSVVLIDNVVIE</sequence>
<gene>
    <name evidence="1" type="ORF">DA73_0203575</name>
</gene>
<dbReference type="AlphaFoldDB" id="A0A0C1R7H2"/>
<dbReference type="EMBL" id="JHEG02000013">
    <property type="protein sequence ID" value="KIE13529.1"/>
    <property type="molecule type" value="Genomic_DNA"/>
</dbReference>
<proteinExistence type="predicted"/>
<accession>A0A0C1R7H2</accession>
<evidence type="ECO:0000313" key="1">
    <source>
        <dbReference type="EMBL" id="KIE13529.1"/>
    </source>
</evidence>
<name>A0A0C1R7H2_9CYAN</name>